<reference evidence="3 4" key="1">
    <citation type="submission" date="2020-06" db="EMBL/GenBank/DDBJ databases">
        <authorList>
            <person name="Li R."/>
            <person name="Bekaert M."/>
        </authorList>
    </citation>
    <scope>NUCLEOTIDE SEQUENCE [LARGE SCALE GENOMIC DNA]</scope>
    <source>
        <strain evidence="4">wild</strain>
    </source>
</reference>
<dbReference type="OrthoDB" id="6115446at2759"/>
<evidence type="ECO:0000256" key="1">
    <source>
        <dbReference type="PROSITE-ProRule" id="PRU00042"/>
    </source>
</evidence>
<evidence type="ECO:0000259" key="2">
    <source>
        <dbReference type="PROSITE" id="PS50157"/>
    </source>
</evidence>
<dbReference type="PROSITE" id="PS00028">
    <property type="entry name" value="ZINC_FINGER_C2H2_1"/>
    <property type="match status" value="2"/>
</dbReference>
<dbReference type="AlphaFoldDB" id="A0A6J8BFJ7"/>
<keyword evidence="1" id="KW-0862">Zinc</keyword>
<keyword evidence="4" id="KW-1185">Reference proteome</keyword>
<evidence type="ECO:0000313" key="3">
    <source>
        <dbReference type="EMBL" id="CAC5382181.1"/>
    </source>
</evidence>
<dbReference type="SUPFAM" id="SSF57667">
    <property type="entry name" value="beta-beta-alpha zinc fingers"/>
    <property type="match status" value="1"/>
</dbReference>
<protein>
    <recommendedName>
        <fullName evidence="2">C2H2-type domain-containing protein</fullName>
    </recommendedName>
</protein>
<evidence type="ECO:0000313" key="4">
    <source>
        <dbReference type="Proteomes" id="UP000507470"/>
    </source>
</evidence>
<dbReference type="Proteomes" id="UP000507470">
    <property type="component" value="Unassembled WGS sequence"/>
</dbReference>
<dbReference type="GO" id="GO:0008270">
    <property type="term" value="F:zinc ion binding"/>
    <property type="evidence" value="ECO:0007669"/>
    <property type="project" value="UniProtKB-KW"/>
</dbReference>
<keyword evidence="1" id="KW-0479">Metal-binding</keyword>
<dbReference type="InterPro" id="IPR036236">
    <property type="entry name" value="Znf_C2H2_sf"/>
</dbReference>
<keyword evidence="1" id="KW-0863">Zinc-finger</keyword>
<proteinExistence type="predicted"/>
<accession>A0A6J8BFJ7</accession>
<organism evidence="3 4">
    <name type="scientific">Mytilus coruscus</name>
    <name type="common">Sea mussel</name>
    <dbReference type="NCBI Taxonomy" id="42192"/>
    <lineage>
        <taxon>Eukaryota</taxon>
        <taxon>Metazoa</taxon>
        <taxon>Spiralia</taxon>
        <taxon>Lophotrochozoa</taxon>
        <taxon>Mollusca</taxon>
        <taxon>Bivalvia</taxon>
        <taxon>Autobranchia</taxon>
        <taxon>Pteriomorphia</taxon>
        <taxon>Mytilida</taxon>
        <taxon>Mytiloidea</taxon>
        <taxon>Mytilidae</taxon>
        <taxon>Mytilinae</taxon>
        <taxon>Mytilus</taxon>
    </lineage>
</organism>
<dbReference type="EMBL" id="CACVKT020003176">
    <property type="protein sequence ID" value="CAC5382181.1"/>
    <property type="molecule type" value="Genomic_DNA"/>
</dbReference>
<feature type="domain" description="C2H2-type" evidence="2">
    <location>
        <begin position="91"/>
        <end position="119"/>
    </location>
</feature>
<name>A0A6J8BFJ7_MYTCO</name>
<sequence length="425" mass="49421">MILIVNIHEDVYLSILLIQNLLKKVLFFIEGKKPCGKCKCYSKGMRYTKRALKSSWKEMDRQHWCSFCHIPFKNDLSLETHLNFHEKQPPVACNLCPLTFVHHSQLGNHIRYMHSEDIISKFVEFAKRSFTKNIQDINMDIKSDSDWLDRSQEQNRITSCEEGECSEQNYRRVKGEYEWMDESDEIFTKEIYELIEQNGYEASYNKNLICEPNLLNGISNDCIKDGNRKHVNSARGQVSFLLLGKLGSKTKEKSPLNDNNLVDNVPLTSNRYTELQKKKSAHVKLKGKGYAQRPFCNFREENDPPLSETCQNSKTSQQIQEIVQLTAQDETYSQGQIEWKEAIDKLKLSFKKRRKRERKGGKFISNPVSFSHWLTVNFPAEGIMCGCGRNLKTAKAVMCHIQRKSRTARKSVKLFKKAIVNNQRE</sequence>
<dbReference type="InterPro" id="IPR013087">
    <property type="entry name" value="Znf_C2H2_type"/>
</dbReference>
<dbReference type="Gene3D" id="3.30.160.60">
    <property type="entry name" value="Classic Zinc Finger"/>
    <property type="match status" value="1"/>
</dbReference>
<gene>
    <name evidence="3" type="ORF">MCOR_18034</name>
</gene>
<dbReference type="SMART" id="SM00355">
    <property type="entry name" value="ZnF_C2H2"/>
    <property type="match status" value="2"/>
</dbReference>
<feature type="domain" description="C2H2-type" evidence="2">
    <location>
        <begin position="63"/>
        <end position="90"/>
    </location>
</feature>
<dbReference type="PROSITE" id="PS50157">
    <property type="entry name" value="ZINC_FINGER_C2H2_2"/>
    <property type="match status" value="2"/>
</dbReference>